<feature type="domain" description="Fe2OG dioxygenase" evidence="3">
    <location>
        <begin position="186"/>
        <end position="290"/>
    </location>
</feature>
<dbReference type="InterPro" id="IPR050231">
    <property type="entry name" value="Iron_ascorbate_oxido_reductase"/>
</dbReference>
<evidence type="ECO:0000313" key="5">
    <source>
        <dbReference type="Proteomes" id="UP000182658"/>
    </source>
</evidence>
<evidence type="ECO:0000256" key="2">
    <source>
        <dbReference type="RuleBase" id="RU003682"/>
    </source>
</evidence>
<keyword evidence="2" id="KW-0560">Oxidoreductase</keyword>
<keyword evidence="2" id="KW-0408">Iron</keyword>
<gene>
    <name evidence="4" type="ORF">CONLIGDRAFT_690407</name>
</gene>
<dbReference type="PANTHER" id="PTHR47990">
    <property type="entry name" value="2-OXOGLUTARATE (2OG) AND FE(II)-DEPENDENT OXYGENASE SUPERFAMILY PROTEIN-RELATED"/>
    <property type="match status" value="1"/>
</dbReference>
<accession>A0A1J7J8D6</accession>
<dbReference type="InterPro" id="IPR026992">
    <property type="entry name" value="DIOX_N"/>
</dbReference>
<dbReference type="InterPro" id="IPR044861">
    <property type="entry name" value="IPNS-like_FE2OG_OXY"/>
</dbReference>
<dbReference type="Pfam" id="PF03171">
    <property type="entry name" value="2OG-FeII_Oxy"/>
    <property type="match status" value="1"/>
</dbReference>
<dbReference type="OrthoDB" id="288590at2759"/>
<keyword evidence="2" id="KW-0479">Metal-binding</keyword>
<protein>
    <submittedName>
        <fullName evidence="4">Clavaminate synthase-like protein</fullName>
    </submittedName>
</protein>
<dbReference type="GO" id="GO:0046872">
    <property type="term" value="F:metal ion binding"/>
    <property type="evidence" value="ECO:0007669"/>
    <property type="project" value="UniProtKB-KW"/>
</dbReference>
<dbReference type="EMBL" id="KV875093">
    <property type="protein sequence ID" value="OIW35717.1"/>
    <property type="molecule type" value="Genomic_DNA"/>
</dbReference>
<evidence type="ECO:0000313" key="4">
    <source>
        <dbReference type="EMBL" id="OIW35717.1"/>
    </source>
</evidence>
<dbReference type="Pfam" id="PF14226">
    <property type="entry name" value="DIOX_N"/>
    <property type="match status" value="1"/>
</dbReference>
<organism evidence="4 5">
    <name type="scientific">Coniochaeta ligniaria NRRL 30616</name>
    <dbReference type="NCBI Taxonomy" id="1408157"/>
    <lineage>
        <taxon>Eukaryota</taxon>
        <taxon>Fungi</taxon>
        <taxon>Dikarya</taxon>
        <taxon>Ascomycota</taxon>
        <taxon>Pezizomycotina</taxon>
        <taxon>Sordariomycetes</taxon>
        <taxon>Sordariomycetidae</taxon>
        <taxon>Coniochaetales</taxon>
        <taxon>Coniochaetaceae</taxon>
        <taxon>Coniochaeta</taxon>
    </lineage>
</organism>
<name>A0A1J7J8D6_9PEZI</name>
<dbReference type="InParanoid" id="A0A1J7J8D6"/>
<dbReference type="SUPFAM" id="SSF51197">
    <property type="entry name" value="Clavaminate synthase-like"/>
    <property type="match status" value="1"/>
</dbReference>
<comment type="similarity">
    <text evidence="1 2">Belongs to the iron/ascorbate-dependent oxidoreductase family.</text>
</comment>
<dbReference type="Proteomes" id="UP000182658">
    <property type="component" value="Unassembled WGS sequence"/>
</dbReference>
<dbReference type="InterPro" id="IPR005123">
    <property type="entry name" value="Oxoglu/Fe-dep_dioxygenase_dom"/>
</dbReference>
<dbReference type="Gene3D" id="2.60.120.330">
    <property type="entry name" value="B-lactam Antibiotic, Isopenicillin N Synthase, Chain"/>
    <property type="match status" value="1"/>
</dbReference>
<evidence type="ECO:0000259" key="3">
    <source>
        <dbReference type="PROSITE" id="PS51471"/>
    </source>
</evidence>
<dbReference type="PROSITE" id="PS51471">
    <property type="entry name" value="FE2OG_OXY"/>
    <property type="match status" value="1"/>
</dbReference>
<reference evidence="4 5" key="1">
    <citation type="submission" date="2016-10" db="EMBL/GenBank/DDBJ databases">
        <title>Draft genome sequence of Coniochaeta ligniaria NRRL30616, a lignocellulolytic fungus for bioabatement of inhibitors in plant biomass hydrolysates.</title>
        <authorList>
            <consortium name="DOE Joint Genome Institute"/>
            <person name="Jimenez D.J."/>
            <person name="Hector R.E."/>
            <person name="Riley R."/>
            <person name="Sun H."/>
            <person name="Grigoriev I.V."/>
            <person name="Van Elsas J.D."/>
            <person name="Nichols N.N."/>
        </authorList>
    </citation>
    <scope>NUCLEOTIDE SEQUENCE [LARGE SCALE GENOMIC DNA]</scope>
    <source>
        <strain evidence="4 5">NRRL 30616</strain>
    </source>
</reference>
<sequence>MASLTSHHLLPPFAEGIKTAPLVSVSFAKLEVGDKDASDAFFKACKELGFFYLDMLGSELGETIVAEAEKLNTLQQEFFKLPNEVKDKYGRPHLHPFYAYRFSELGVKGEDGVPLRSENYNVRKDDILGNCERLDCHPMILENNELYKSYVLHCRAAVDCMLEHLNTQLQLPRGTLANLHRIHERSGDHVRFVQAPPSPYDETSARRAEHTDFGSITILFNWLGGLQIRVPDTTEWVYVRPVPGSCVVNLGDALVRFTAGLLRSNIHRVVPPLGEQATWTRNSLVFFSRPEDSVVLRRLKGGLVDAQPVTEGDEPEMTAHEWIMAKGTGKLPGVYTKKGFEWKENDPRLQTSPVQLAGTA</sequence>
<dbReference type="GO" id="GO:0016491">
    <property type="term" value="F:oxidoreductase activity"/>
    <property type="evidence" value="ECO:0007669"/>
    <property type="project" value="UniProtKB-KW"/>
</dbReference>
<evidence type="ECO:0000256" key="1">
    <source>
        <dbReference type="ARBA" id="ARBA00008056"/>
    </source>
</evidence>
<keyword evidence="5" id="KW-1185">Reference proteome</keyword>
<proteinExistence type="inferred from homology"/>
<dbReference type="STRING" id="1408157.A0A1J7J8D6"/>
<dbReference type="GO" id="GO:0044283">
    <property type="term" value="P:small molecule biosynthetic process"/>
    <property type="evidence" value="ECO:0007669"/>
    <property type="project" value="UniProtKB-ARBA"/>
</dbReference>
<dbReference type="InterPro" id="IPR027443">
    <property type="entry name" value="IPNS-like_sf"/>
</dbReference>
<dbReference type="AlphaFoldDB" id="A0A1J7J8D6"/>